<dbReference type="AlphaFoldDB" id="A0A8X6WMF7"/>
<reference evidence="2" key="1">
    <citation type="submission" date="2020-08" db="EMBL/GenBank/DDBJ databases">
        <title>Multicomponent nature underlies the extraordinary mechanical properties of spider dragline silk.</title>
        <authorList>
            <person name="Kono N."/>
            <person name="Nakamura H."/>
            <person name="Mori M."/>
            <person name="Yoshida Y."/>
            <person name="Ohtoshi R."/>
            <person name="Malay A.D."/>
            <person name="Moran D.A.P."/>
            <person name="Tomita M."/>
            <person name="Numata K."/>
            <person name="Arakawa K."/>
        </authorList>
    </citation>
    <scope>NUCLEOTIDE SEQUENCE</scope>
</reference>
<feature type="region of interest" description="Disordered" evidence="1">
    <location>
        <begin position="61"/>
        <end position="96"/>
    </location>
</feature>
<dbReference type="EMBL" id="BMAU01021438">
    <property type="protein sequence ID" value="GFY36696.1"/>
    <property type="molecule type" value="Genomic_DNA"/>
</dbReference>
<accession>A0A8X6WMF7</accession>
<evidence type="ECO:0000313" key="2">
    <source>
        <dbReference type="EMBL" id="GFY36696.1"/>
    </source>
</evidence>
<protein>
    <submittedName>
        <fullName evidence="2">Uncharacterized protein</fullName>
    </submittedName>
</protein>
<dbReference type="Proteomes" id="UP000887159">
    <property type="component" value="Unassembled WGS sequence"/>
</dbReference>
<feature type="compositionally biased region" description="Basic and acidic residues" evidence="1">
    <location>
        <begin position="61"/>
        <end position="72"/>
    </location>
</feature>
<evidence type="ECO:0000313" key="3">
    <source>
        <dbReference type="Proteomes" id="UP000887159"/>
    </source>
</evidence>
<evidence type="ECO:0000256" key="1">
    <source>
        <dbReference type="SAM" id="MobiDB-lite"/>
    </source>
</evidence>
<sequence length="96" mass="11163">MVRRRERHLKWYLILRTSAPYESAWTDASLPLGLHCHQDSTTQPRVREYNQSATKITIRDFLRQKDGKETKPSRPLPQDVPGLEFENHDSSATTVT</sequence>
<gene>
    <name evidence="2" type="ORF">TNCV_2566581</name>
</gene>
<comment type="caution">
    <text evidence="2">The sequence shown here is derived from an EMBL/GenBank/DDBJ whole genome shotgun (WGS) entry which is preliminary data.</text>
</comment>
<keyword evidence="3" id="KW-1185">Reference proteome</keyword>
<name>A0A8X6WMF7_TRICX</name>
<proteinExistence type="predicted"/>
<organism evidence="2 3">
    <name type="scientific">Trichonephila clavipes</name>
    <name type="common">Golden silk orbweaver</name>
    <name type="synonym">Nephila clavipes</name>
    <dbReference type="NCBI Taxonomy" id="2585209"/>
    <lineage>
        <taxon>Eukaryota</taxon>
        <taxon>Metazoa</taxon>
        <taxon>Ecdysozoa</taxon>
        <taxon>Arthropoda</taxon>
        <taxon>Chelicerata</taxon>
        <taxon>Arachnida</taxon>
        <taxon>Araneae</taxon>
        <taxon>Araneomorphae</taxon>
        <taxon>Entelegynae</taxon>
        <taxon>Araneoidea</taxon>
        <taxon>Nephilidae</taxon>
        <taxon>Trichonephila</taxon>
    </lineage>
</organism>